<dbReference type="PANTHER" id="PTHR23505">
    <property type="entry name" value="SPINSTER"/>
    <property type="match status" value="1"/>
</dbReference>
<keyword evidence="2" id="KW-0813">Transport</keyword>
<dbReference type="EMBL" id="JBJUIK010000006">
    <property type="protein sequence ID" value="KAL3525430.1"/>
    <property type="molecule type" value="Genomic_DNA"/>
</dbReference>
<name>A0ABD3A4G9_9GENT</name>
<feature type="signal peptide" evidence="9">
    <location>
        <begin position="1"/>
        <end position="19"/>
    </location>
</feature>
<evidence type="ECO:0000256" key="7">
    <source>
        <dbReference type="ARBA" id="ARBA00044504"/>
    </source>
</evidence>
<protein>
    <recommendedName>
        <fullName evidence="10">Major facilitator superfamily (MFS) profile domain-containing protein</fullName>
    </recommendedName>
</protein>
<feature type="transmembrane region" description="Helical" evidence="8">
    <location>
        <begin position="275"/>
        <end position="295"/>
    </location>
</feature>
<dbReference type="Pfam" id="PF07690">
    <property type="entry name" value="MFS_1"/>
    <property type="match status" value="1"/>
</dbReference>
<evidence type="ECO:0000256" key="2">
    <source>
        <dbReference type="ARBA" id="ARBA00022448"/>
    </source>
</evidence>
<dbReference type="SUPFAM" id="SSF103473">
    <property type="entry name" value="MFS general substrate transporter"/>
    <property type="match status" value="1"/>
</dbReference>
<feature type="transmembrane region" description="Helical" evidence="8">
    <location>
        <begin position="48"/>
        <end position="71"/>
    </location>
</feature>
<keyword evidence="9" id="KW-0732">Signal</keyword>
<dbReference type="GO" id="GO:0016020">
    <property type="term" value="C:membrane"/>
    <property type="evidence" value="ECO:0007669"/>
    <property type="project" value="UniProtKB-SubCell"/>
</dbReference>
<dbReference type="InterPro" id="IPR020846">
    <property type="entry name" value="MFS_dom"/>
</dbReference>
<dbReference type="InterPro" id="IPR011701">
    <property type="entry name" value="MFS"/>
</dbReference>
<evidence type="ECO:0000256" key="9">
    <source>
        <dbReference type="SAM" id="SignalP"/>
    </source>
</evidence>
<keyword evidence="5 8" id="KW-0472">Membrane</keyword>
<comment type="subcellular location">
    <subcellularLocation>
        <location evidence="1">Membrane</location>
        <topology evidence="1">Multi-pass membrane protein</topology>
    </subcellularLocation>
</comment>
<dbReference type="PANTHER" id="PTHR23505:SF78">
    <property type="entry name" value="MAJOR FACILITATOR SUPERFAMILY PROTEIN"/>
    <property type="match status" value="1"/>
</dbReference>
<feature type="transmembrane region" description="Helical" evidence="8">
    <location>
        <begin position="241"/>
        <end position="263"/>
    </location>
</feature>
<feature type="transmembrane region" description="Helical" evidence="8">
    <location>
        <begin position="383"/>
        <end position="403"/>
    </location>
</feature>
<evidence type="ECO:0000256" key="3">
    <source>
        <dbReference type="ARBA" id="ARBA00022692"/>
    </source>
</evidence>
<proteinExistence type="inferred from homology"/>
<evidence type="ECO:0000259" key="10">
    <source>
        <dbReference type="PROSITE" id="PS50850"/>
    </source>
</evidence>
<feature type="transmembrane region" description="Helical" evidence="8">
    <location>
        <begin position="423"/>
        <end position="445"/>
    </location>
</feature>
<keyword evidence="4 8" id="KW-1133">Transmembrane helix</keyword>
<dbReference type="InterPro" id="IPR036259">
    <property type="entry name" value="MFS_trans_sf"/>
</dbReference>
<gene>
    <name evidence="11" type="ORF">ACH5RR_013802</name>
</gene>
<feature type="transmembrane region" description="Helical" evidence="8">
    <location>
        <begin position="171"/>
        <end position="192"/>
    </location>
</feature>
<feature type="transmembrane region" description="Helical" evidence="8">
    <location>
        <begin position="307"/>
        <end position="326"/>
    </location>
</feature>
<evidence type="ECO:0000313" key="11">
    <source>
        <dbReference type="EMBL" id="KAL3525430.1"/>
    </source>
</evidence>
<comment type="similarity">
    <text evidence="6">Belongs to the major facilitator superfamily. Spinster (TC 2.A.1.49) family.</text>
</comment>
<sequence>MKTRKILGISLSLIIINMAAIMEKADENLLPSVYKEVSETFSVGPSDLGYLTFIRNFVQGLASPMAGVLAISYDRPTVIAVGTLCWALSTAGVGVSSYFLQVAFFRGINGFGLAIVIPALQSLIADSYLYGVRGTGFGLLNLIGSVGGIGGGAVATVMAGHDFLGIPGWRFAFIVMAMLSCLIAFLVHIFVVDPKRITTDHDTSMTFREELINEGNTNSLSIWVESWQAMKAVTRVPTFQFIVLQGVVGSLPWTSLVFLTLWFELIGFNHNSSATLVSLFAAGCALGSFVGGIIADKMSRLYPHSGRIMCAQFCAFMGIPFSWFLLRVVPQSVSSYATYAATLFLMGLTISWCATATNGPIFAEVVPVKHRTMIYAFDRAFEVSFSSFAAPLVGILAENLYGYDAKSVDPVSGSGREALALSGGLFSMMAVPFGLCCLFYTPLYWTFRHDRESARTDLLL</sequence>
<evidence type="ECO:0000256" key="1">
    <source>
        <dbReference type="ARBA" id="ARBA00004141"/>
    </source>
</evidence>
<dbReference type="Proteomes" id="UP001630127">
    <property type="component" value="Unassembled WGS sequence"/>
</dbReference>
<accession>A0ABD3A4G9</accession>
<evidence type="ECO:0000256" key="4">
    <source>
        <dbReference type="ARBA" id="ARBA00022989"/>
    </source>
</evidence>
<comment type="similarity">
    <text evidence="7">Belongs to the major facilitator superfamily. Phosphate:H(+) symporter (TC 2.A.1.9) family.</text>
</comment>
<dbReference type="AlphaFoldDB" id="A0ABD3A4G9"/>
<organism evidence="11 12">
    <name type="scientific">Cinchona calisaya</name>
    <dbReference type="NCBI Taxonomy" id="153742"/>
    <lineage>
        <taxon>Eukaryota</taxon>
        <taxon>Viridiplantae</taxon>
        <taxon>Streptophyta</taxon>
        <taxon>Embryophyta</taxon>
        <taxon>Tracheophyta</taxon>
        <taxon>Spermatophyta</taxon>
        <taxon>Magnoliopsida</taxon>
        <taxon>eudicotyledons</taxon>
        <taxon>Gunneridae</taxon>
        <taxon>Pentapetalae</taxon>
        <taxon>asterids</taxon>
        <taxon>lamiids</taxon>
        <taxon>Gentianales</taxon>
        <taxon>Rubiaceae</taxon>
        <taxon>Cinchonoideae</taxon>
        <taxon>Cinchoneae</taxon>
        <taxon>Cinchona</taxon>
    </lineage>
</organism>
<feature type="transmembrane region" description="Helical" evidence="8">
    <location>
        <begin position="338"/>
        <end position="362"/>
    </location>
</feature>
<feature type="transmembrane region" description="Helical" evidence="8">
    <location>
        <begin position="137"/>
        <end position="159"/>
    </location>
</feature>
<keyword evidence="3 8" id="KW-0812">Transmembrane</keyword>
<dbReference type="PROSITE" id="PS50850">
    <property type="entry name" value="MFS"/>
    <property type="match status" value="1"/>
</dbReference>
<evidence type="ECO:0000256" key="8">
    <source>
        <dbReference type="SAM" id="Phobius"/>
    </source>
</evidence>
<keyword evidence="12" id="KW-1185">Reference proteome</keyword>
<dbReference type="CDD" id="cd17328">
    <property type="entry name" value="MFS_spinster_like"/>
    <property type="match status" value="1"/>
</dbReference>
<feature type="domain" description="Major facilitator superfamily (MFS) profile" evidence="10">
    <location>
        <begin position="12"/>
        <end position="448"/>
    </location>
</feature>
<dbReference type="Gene3D" id="1.20.1250.20">
    <property type="entry name" value="MFS general substrate transporter like domains"/>
    <property type="match status" value="2"/>
</dbReference>
<feature type="transmembrane region" description="Helical" evidence="8">
    <location>
        <begin position="111"/>
        <end position="130"/>
    </location>
</feature>
<feature type="chain" id="PRO_5044853151" description="Major facilitator superfamily (MFS) profile domain-containing protein" evidence="9">
    <location>
        <begin position="20"/>
        <end position="460"/>
    </location>
</feature>
<evidence type="ECO:0000256" key="5">
    <source>
        <dbReference type="ARBA" id="ARBA00023136"/>
    </source>
</evidence>
<reference evidence="11 12" key="1">
    <citation type="submission" date="2024-11" db="EMBL/GenBank/DDBJ databases">
        <title>A near-complete genome assembly of Cinchona calisaya.</title>
        <authorList>
            <person name="Lian D.C."/>
            <person name="Zhao X.W."/>
            <person name="Wei L."/>
        </authorList>
    </citation>
    <scope>NUCLEOTIDE SEQUENCE [LARGE SCALE GENOMIC DNA]</scope>
    <source>
        <tissue evidence="11">Nenye</tissue>
    </source>
</reference>
<dbReference type="InterPro" id="IPR044770">
    <property type="entry name" value="MFS_spinster-like"/>
</dbReference>
<evidence type="ECO:0000313" key="12">
    <source>
        <dbReference type="Proteomes" id="UP001630127"/>
    </source>
</evidence>
<comment type="caution">
    <text evidence="11">The sequence shown here is derived from an EMBL/GenBank/DDBJ whole genome shotgun (WGS) entry which is preliminary data.</text>
</comment>
<feature type="transmembrane region" description="Helical" evidence="8">
    <location>
        <begin position="78"/>
        <end position="99"/>
    </location>
</feature>
<evidence type="ECO:0000256" key="6">
    <source>
        <dbReference type="ARBA" id="ARBA00024338"/>
    </source>
</evidence>